<organism evidence="2 3">
    <name type="scientific">Ramazzottius varieornatus</name>
    <name type="common">Water bear</name>
    <name type="synonym">Tardigrade</name>
    <dbReference type="NCBI Taxonomy" id="947166"/>
    <lineage>
        <taxon>Eukaryota</taxon>
        <taxon>Metazoa</taxon>
        <taxon>Ecdysozoa</taxon>
        <taxon>Tardigrada</taxon>
        <taxon>Eutardigrada</taxon>
        <taxon>Parachela</taxon>
        <taxon>Hypsibioidea</taxon>
        <taxon>Ramazzottiidae</taxon>
        <taxon>Ramazzottius</taxon>
    </lineage>
</organism>
<gene>
    <name evidence="2" type="primary">RvY_15423</name>
    <name evidence="2" type="synonym">RvY_15423.1</name>
    <name evidence="2" type="ORF">RvY_15423-1</name>
</gene>
<dbReference type="AlphaFoldDB" id="A0A1D1VUV8"/>
<sequence>MGCGYNASCSCGFGKHKPKDGPPPMPMQGGQRMSEQYQSIDAVPIFMDAEEPVTGQPQSVSGAGAPAQIPGPNAQPLPGQGQAGQAPVSGQQPVAGSFPPGDPNAPLGIGAPQANVTNTSGNPQPGQEQAPYNPDQQQPYNPGQQSYKPDNNQQQYNPQQQQYNPQQQ</sequence>
<feature type="region of interest" description="Disordered" evidence="1">
    <location>
        <begin position="1"/>
        <end position="168"/>
    </location>
</feature>
<dbReference type="Proteomes" id="UP000186922">
    <property type="component" value="Unassembled WGS sequence"/>
</dbReference>
<evidence type="ECO:0000313" key="3">
    <source>
        <dbReference type="Proteomes" id="UP000186922"/>
    </source>
</evidence>
<evidence type="ECO:0000256" key="1">
    <source>
        <dbReference type="SAM" id="MobiDB-lite"/>
    </source>
</evidence>
<keyword evidence="3" id="KW-1185">Reference proteome</keyword>
<name>A0A1D1VUV8_RAMVA</name>
<reference evidence="2 3" key="1">
    <citation type="journal article" date="2016" name="Nat. Commun.">
        <title>Extremotolerant tardigrade genome and improved radiotolerance of human cultured cells by tardigrade-unique protein.</title>
        <authorList>
            <person name="Hashimoto T."/>
            <person name="Horikawa D.D."/>
            <person name="Saito Y."/>
            <person name="Kuwahara H."/>
            <person name="Kozuka-Hata H."/>
            <person name="Shin-I T."/>
            <person name="Minakuchi Y."/>
            <person name="Ohishi K."/>
            <person name="Motoyama A."/>
            <person name="Aizu T."/>
            <person name="Enomoto A."/>
            <person name="Kondo K."/>
            <person name="Tanaka S."/>
            <person name="Hara Y."/>
            <person name="Koshikawa S."/>
            <person name="Sagara H."/>
            <person name="Miura T."/>
            <person name="Yokobori S."/>
            <person name="Miyagawa K."/>
            <person name="Suzuki Y."/>
            <person name="Kubo T."/>
            <person name="Oyama M."/>
            <person name="Kohara Y."/>
            <person name="Fujiyama A."/>
            <person name="Arakawa K."/>
            <person name="Katayama T."/>
            <person name="Toyoda A."/>
            <person name="Kunieda T."/>
        </authorList>
    </citation>
    <scope>NUCLEOTIDE SEQUENCE [LARGE SCALE GENOMIC DNA]</scope>
    <source>
        <strain evidence="2 3">YOKOZUNA-1</strain>
    </source>
</reference>
<evidence type="ECO:0000313" key="2">
    <source>
        <dbReference type="EMBL" id="GAV05265.1"/>
    </source>
</evidence>
<accession>A0A1D1VUV8</accession>
<dbReference type="STRING" id="947166.A0A1D1VUV8"/>
<comment type="caution">
    <text evidence="2">The sequence shown here is derived from an EMBL/GenBank/DDBJ whole genome shotgun (WGS) entry which is preliminary data.</text>
</comment>
<feature type="compositionally biased region" description="Low complexity" evidence="1">
    <location>
        <begin position="70"/>
        <end position="93"/>
    </location>
</feature>
<protein>
    <submittedName>
        <fullName evidence="2">Uncharacterized protein</fullName>
    </submittedName>
</protein>
<dbReference type="EMBL" id="BDGG01000012">
    <property type="protein sequence ID" value="GAV05265.1"/>
    <property type="molecule type" value="Genomic_DNA"/>
</dbReference>
<feature type="compositionally biased region" description="Low complexity" evidence="1">
    <location>
        <begin position="129"/>
        <end position="168"/>
    </location>
</feature>
<proteinExistence type="predicted"/>
<feature type="compositionally biased region" description="Polar residues" evidence="1">
    <location>
        <begin position="114"/>
        <end position="127"/>
    </location>
</feature>